<organism evidence="1 2">
    <name type="scientific">Trichinella papuae</name>
    <dbReference type="NCBI Taxonomy" id="268474"/>
    <lineage>
        <taxon>Eukaryota</taxon>
        <taxon>Metazoa</taxon>
        <taxon>Ecdysozoa</taxon>
        <taxon>Nematoda</taxon>
        <taxon>Enoplea</taxon>
        <taxon>Dorylaimia</taxon>
        <taxon>Trichinellida</taxon>
        <taxon>Trichinellidae</taxon>
        <taxon>Trichinella</taxon>
    </lineage>
</organism>
<keyword evidence="2" id="KW-1185">Reference proteome</keyword>
<evidence type="ECO:0000313" key="2">
    <source>
        <dbReference type="Proteomes" id="UP000054843"/>
    </source>
</evidence>
<protein>
    <submittedName>
        <fullName evidence="1">Uncharacterized protein</fullName>
    </submittedName>
</protein>
<sequence>MGVIMDLDVASCVSVHMPSVCITDLFAEGPDLTQYTRPGRDRQTFCTIDPLWFSLTPHRPPMGSLMPHRPPSS</sequence>
<reference evidence="1 2" key="1">
    <citation type="submission" date="2015-01" db="EMBL/GenBank/DDBJ databases">
        <title>Evolution of Trichinella species and genotypes.</title>
        <authorList>
            <person name="Korhonen P.K."/>
            <person name="Edoardo P."/>
            <person name="Giuseppe L.R."/>
            <person name="Gasser R.B."/>
        </authorList>
    </citation>
    <scope>NUCLEOTIDE SEQUENCE [LARGE SCALE GENOMIC DNA]</scope>
    <source>
        <strain evidence="1">ISS1980</strain>
    </source>
</reference>
<proteinExistence type="predicted"/>
<accession>A0A0V1MK54</accession>
<dbReference type="AlphaFoldDB" id="A0A0V1MK54"/>
<dbReference type="OrthoDB" id="10522730at2759"/>
<gene>
    <name evidence="1" type="ORF">T10_6454</name>
</gene>
<dbReference type="EMBL" id="JYDO01000087">
    <property type="protein sequence ID" value="KRZ71919.1"/>
    <property type="molecule type" value="Genomic_DNA"/>
</dbReference>
<dbReference type="Proteomes" id="UP000054843">
    <property type="component" value="Unassembled WGS sequence"/>
</dbReference>
<comment type="caution">
    <text evidence="1">The sequence shown here is derived from an EMBL/GenBank/DDBJ whole genome shotgun (WGS) entry which is preliminary data.</text>
</comment>
<evidence type="ECO:0000313" key="1">
    <source>
        <dbReference type="EMBL" id="KRZ71919.1"/>
    </source>
</evidence>
<name>A0A0V1MK54_9BILA</name>